<feature type="region of interest" description="Disordered" evidence="11">
    <location>
        <begin position="188"/>
        <end position="279"/>
    </location>
</feature>
<evidence type="ECO:0000259" key="13">
    <source>
        <dbReference type="Pfam" id="PF06535"/>
    </source>
</evidence>
<reference evidence="15" key="2">
    <citation type="submission" date="2025-08" db="UniProtKB">
        <authorList>
            <consortium name="RefSeq"/>
        </authorList>
    </citation>
    <scope>IDENTIFICATION</scope>
    <source>
        <tissue evidence="15">Blood</tissue>
    </source>
</reference>
<dbReference type="PANTHER" id="PTHR31428:SF5">
    <property type="entry name" value="REPULSIVE GUIDANCE MOLECULE B"/>
    <property type="match status" value="1"/>
</dbReference>
<evidence type="ECO:0000256" key="4">
    <source>
        <dbReference type="ARBA" id="ARBA00022622"/>
    </source>
</evidence>
<feature type="compositionally biased region" description="Pro residues" evidence="11">
    <location>
        <begin position="246"/>
        <end position="260"/>
    </location>
</feature>
<dbReference type="RefSeq" id="XP_025722491.1">
    <property type="nucleotide sequence ID" value="XM_025866706.1"/>
</dbReference>
<feature type="region of interest" description="Disordered" evidence="11">
    <location>
        <begin position="602"/>
        <end position="631"/>
    </location>
</feature>
<organism evidence="14 15">
    <name type="scientific">Callorhinus ursinus</name>
    <name type="common">Northern fur seal</name>
    <dbReference type="NCBI Taxonomy" id="34884"/>
    <lineage>
        <taxon>Eukaryota</taxon>
        <taxon>Metazoa</taxon>
        <taxon>Chordata</taxon>
        <taxon>Craniata</taxon>
        <taxon>Vertebrata</taxon>
        <taxon>Euteleostomi</taxon>
        <taxon>Mammalia</taxon>
        <taxon>Eutheria</taxon>
        <taxon>Laurasiatheria</taxon>
        <taxon>Carnivora</taxon>
        <taxon>Caniformia</taxon>
        <taxon>Pinnipedia</taxon>
        <taxon>Otariidae</taxon>
        <taxon>Callorhinus</taxon>
    </lineage>
</organism>
<keyword evidence="6" id="KW-0068">Autocatalytic cleavage</keyword>
<keyword evidence="3" id="KW-1003">Cell membrane</keyword>
<dbReference type="FunFam" id="3.40.1000.10:FF:000001">
    <property type="entry name" value="Repulsive guidance molecule BMP co-receptor a"/>
    <property type="match status" value="1"/>
</dbReference>
<evidence type="ECO:0000256" key="7">
    <source>
        <dbReference type="ARBA" id="ARBA00023136"/>
    </source>
</evidence>
<evidence type="ECO:0000256" key="10">
    <source>
        <dbReference type="ARBA" id="ARBA00023288"/>
    </source>
</evidence>
<evidence type="ECO:0000256" key="9">
    <source>
        <dbReference type="ARBA" id="ARBA00023180"/>
    </source>
</evidence>
<evidence type="ECO:0000256" key="2">
    <source>
        <dbReference type="ARBA" id="ARBA00005321"/>
    </source>
</evidence>
<gene>
    <name evidence="15" type="primary">RGMB</name>
</gene>
<protein>
    <submittedName>
        <fullName evidence="15">RGM domain family member B</fullName>
    </submittedName>
</protein>
<dbReference type="Gene3D" id="3.40.1000.10">
    <property type="entry name" value="Mog1/PsbP, alpha/beta/alpha sandwich"/>
    <property type="match status" value="1"/>
</dbReference>
<dbReference type="Proteomes" id="UP000286641">
    <property type="component" value="Unplaced"/>
</dbReference>
<evidence type="ECO:0000313" key="14">
    <source>
        <dbReference type="Proteomes" id="UP000286641"/>
    </source>
</evidence>
<evidence type="ECO:0000256" key="5">
    <source>
        <dbReference type="ARBA" id="ARBA00022729"/>
    </source>
</evidence>
<feature type="compositionally biased region" description="Polar residues" evidence="11">
    <location>
        <begin position="426"/>
        <end position="436"/>
    </location>
</feature>
<name>A0A3Q7Q2F8_CALUR</name>
<keyword evidence="4" id="KW-0336">GPI-anchor</keyword>
<dbReference type="GO" id="GO:0080090">
    <property type="term" value="P:regulation of primary metabolic process"/>
    <property type="evidence" value="ECO:0007669"/>
    <property type="project" value="UniProtKB-ARBA"/>
</dbReference>
<dbReference type="CTD" id="285704"/>
<keyword evidence="9" id="KW-0325">Glycoprotein</keyword>
<evidence type="ECO:0000313" key="15">
    <source>
        <dbReference type="RefSeq" id="XP_025722491.1"/>
    </source>
</evidence>
<comment type="subcellular location">
    <subcellularLocation>
        <location evidence="1">Cell membrane</location>
        <topology evidence="1">Lipid-anchor</topology>
        <topology evidence="1">GPI-anchor</topology>
    </subcellularLocation>
</comment>
<reference key="1">
    <citation type="submission" date="2019-01" db="UniProtKB">
        <authorList>
            <consortium name="RefSeq"/>
        </authorList>
    </citation>
    <scope>IDENTIFICATION</scope>
</reference>
<comment type="similarity">
    <text evidence="2">Belongs to the repulsive guidance molecule (RGM) family.</text>
</comment>
<keyword evidence="8" id="KW-1015">Disulfide bond</keyword>
<dbReference type="Pfam" id="PF06535">
    <property type="entry name" value="RGM_N"/>
    <property type="match status" value="1"/>
</dbReference>
<accession>A0A3Q7Q2F8</accession>
<dbReference type="PANTHER" id="PTHR31428">
    <property type="entry name" value="RGM DOMAIN FAMILY MEMBER DRAG-1"/>
    <property type="match status" value="1"/>
</dbReference>
<dbReference type="GO" id="GO:0098552">
    <property type="term" value="C:side of membrane"/>
    <property type="evidence" value="ECO:0007669"/>
    <property type="project" value="UniProtKB-KW"/>
</dbReference>
<dbReference type="GO" id="GO:0015026">
    <property type="term" value="F:coreceptor activity"/>
    <property type="evidence" value="ECO:0007669"/>
    <property type="project" value="TreeGrafter"/>
</dbReference>
<keyword evidence="7" id="KW-0472">Membrane</keyword>
<dbReference type="InterPro" id="IPR009496">
    <property type="entry name" value="RGM_C"/>
</dbReference>
<evidence type="ECO:0000256" key="3">
    <source>
        <dbReference type="ARBA" id="ARBA00022475"/>
    </source>
</evidence>
<dbReference type="AlphaFoldDB" id="A0A3Q7Q2F8"/>
<dbReference type="GO" id="GO:0030509">
    <property type="term" value="P:BMP signaling pathway"/>
    <property type="evidence" value="ECO:0007669"/>
    <property type="project" value="TreeGrafter"/>
</dbReference>
<feature type="region of interest" description="Disordered" evidence="11">
    <location>
        <begin position="418"/>
        <end position="475"/>
    </location>
</feature>
<dbReference type="GO" id="GO:0010604">
    <property type="term" value="P:positive regulation of macromolecule metabolic process"/>
    <property type="evidence" value="ECO:0007669"/>
    <property type="project" value="UniProtKB-ARBA"/>
</dbReference>
<dbReference type="InterPro" id="IPR040287">
    <property type="entry name" value="RGM"/>
</dbReference>
<evidence type="ECO:0000256" key="11">
    <source>
        <dbReference type="SAM" id="MobiDB-lite"/>
    </source>
</evidence>
<dbReference type="InterPro" id="IPR010536">
    <property type="entry name" value="RGM_N"/>
</dbReference>
<feature type="region of interest" description="Disordered" evidence="11">
    <location>
        <begin position="21"/>
        <end position="46"/>
    </location>
</feature>
<keyword evidence="10" id="KW-0449">Lipoprotein</keyword>
<evidence type="ECO:0000259" key="12">
    <source>
        <dbReference type="Pfam" id="PF06534"/>
    </source>
</evidence>
<feature type="compositionally biased region" description="Polar residues" evidence="11">
    <location>
        <begin position="602"/>
        <end position="614"/>
    </location>
</feature>
<evidence type="ECO:0000256" key="1">
    <source>
        <dbReference type="ARBA" id="ARBA00004609"/>
    </source>
</evidence>
<sequence length="918" mass="98106">MSKDAFLFLLHRILANDTEKDQVQKRFHRKQPGLPRGKTKAEGSKVNSESKILEGKIAGLLISAKVQRPCPPLRPTPAPGPATNTHHLYTLGRPSQIISVEGVHFVAAAAAQLVKIVERGAGYCIRACAEARSGNSLDVSAAGLPQDRWLVPRVGKGNTAGWRAARRVALAHERRLCAGLGGEEAVRMERAEPGPGGWDSEAPLPAAPRRRWKGPGGREIALAGRAQPLARRSLSSQGGEKAAPEAEPPSCPRVSLPPPGGERRAPRCPPSAPPPRGLRLIFPAGKRRAADKGMPVGWRCKGQLEPMTQGQLATEVPLGYPSPFLEEPAGIVGAGCVRSGDETHSRPGTPPPGGAALTPGSGVFSHTQVLRAPELGGPLIPSSPFQDRKALELEEWMRYKRPFTKLLLSKPTRDLANSPNLPCESSLAQLPANSAGSWRKKRKRGASHGPCRSYSHEPDTAPAPPPSPELTRPAWTGMGLRAAPSCAAAAASAAAAGAEQRRRPQLCPPPLALLLLLLLSLGLLHAGDCQQPAQCRIQKCTTDFVSLTSHLNSAVDGFDSEFCKALRAYAGCTQRTSKACRGNLVYHSAVLGISDLMSQRNCSKDGPTSSTNPEVTHDPCNYHSHAGAREHRGGDLNPPSYLFCGLFGDPHLRTFKDHFQTCKVEGAWPLIDNNYLSVQVTNVPVVPGSSATATNKITIIFKAHRECTEQKVYQAVTDDLPAAFVDGSTSGGAGDPRSLLIVERESGRSVEMHARYIGTTVFVRQLGRYLTLAIRMPEALAMSYEESQDLQLCVNGCPLSERIDDGQGQVSAILGPSTPHTSLAPAWPGYTLEAASAQCHERMPVKDIYFQSCVFDLLTTGDANFTAAAHSALGDVEALHPRRERWHIFPSGSQGVPHGGGPGAVTLGLPCLILVVFL</sequence>
<dbReference type="InParanoid" id="A0A3Q7Q2F8"/>
<keyword evidence="14" id="KW-1185">Reference proteome</keyword>
<feature type="domain" description="Repulsive guidance molecule C-terminal" evidence="12">
    <location>
        <begin position="641"/>
        <end position="881"/>
    </location>
</feature>
<evidence type="ECO:0000256" key="8">
    <source>
        <dbReference type="ARBA" id="ARBA00023157"/>
    </source>
</evidence>
<dbReference type="GO" id="GO:0005886">
    <property type="term" value="C:plasma membrane"/>
    <property type="evidence" value="ECO:0007669"/>
    <property type="project" value="UniProtKB-SubCell"/>
</dbReference>
<proteinExistence type="inferred from homology"/>
<feature type="compositionally biased region" description="Pro residues" evidence="11">
    <location>
        <begin position="267"/>
        <end position="276"/>
    </location>
</feature>
<evidence type="ECO:0000256" key="6">
    <source>
        <dbReference type="ARBA" id="ARBA00022813"/>
    </source>
</evidence>
<keyword evidence="5" id="KW-0732">Signal</keyword>
<dbReference type="Pfam" id="PF06534">
    <property type="entry name" value="RGM_C"/>
    <property type="match status" value="1"/>
</dbReference>
<feature type="domain" description="Repulsive guidance molecule N-terminal" evidence="13">
    <location>
        <begin position="535"/>
        <end position="604"/>
    </location>
</feature>